<dbReference type="EMBL" id="JAJVDC020000009">
    <property type="protein sequence ID" value="KAL1635848.1"/>
    <property type="molecule type" value="Genomic_DNA"/>
</dbReference>
<accession>A0ABR3T8H9</accession>
<feature type="region of interest" description="Disordered" evidence="5">
    <location>
        <begin position="1"/>
        <end position="243"/>
    </location>
</feature>
<organism evidence="8 9">
    <name type="scientific">Neofusicoccum ribis</name>
    <dbReference type="NCBI Taxonomy" id="45134"/>
    <lineage>
        <taxon>Eukaryota</taxon>
        <taxon>Fungi</taxon>
        <taxon>Dikarya</taxon>
        <taxon>Ascomycota</taxon>
        <taxon>Pezizomycotina</taxon>
        <taxon>Dothideomycetes</taxon>
        <taxon>Dothideomycetes incertae sedis</taxon>
        <taxon>Botryosphaeriales</taxon>
        <taxon>Botryosphaeriaceae</taxon>
        <taxon>Neofusicoccum</taxon>
    </lineage>
</organism>
<dbReference type="Pfam" id="PF21796">
    <property type="entry name" value="Cac1_C"/>
    <property type="match status" value="1"/>
</dbReference>
<dbReference type="Proteomes" id="UP001521116">
    <property type="component" value="Unassembled WGS sequence"/>
</dbReference>
<feature type="compositionally biased region" description="Basic and acidic residues" evidence="5">
    <location>
        <begin position="107"/>
        <end position="189"/>
    </location>
</feature>
<keyword evidence="3" id="KW-0234">DNA repair</keyword>
<evidence type="ECO:0000259" key="7">
    <source>
        <dbReference type="Pfam" id="PF21796"/>
    </source>
</evidence>
<dbReference type="PANTHER" id="PTHR15272">
    <property type="entry name" value="CHROMATIN ASSEMBLY FACTOR 1 SUBUNIT A CAF-1 SUBUNIT A"/>
    <property type="match status" value="1"/>
</dbReference>
<feature type="region of interest" description="Disordered" evidence="5">
    <location>
        <begin position="412"/>
        <end position="435"/>
    </location>
</feature>
<dbReference type="PANTHER" id="PTHR15272:SF0">
    <property type="entry name" value="CHROMATIN ASSEMBLY FACTOR 1 SUBUNIT A"/>
    <property type="match status" value="1"/>
</dbReference>
<feature type="domain" description="Chromatin assembly factor 1 subunit A dimerization" evidence="6">
    <location>
        <begin position="363"/>
        <end position="436"/>
    </location>
</feature>
<evidence type="ECO:0000256" key="4">
    <source>
        <dbReference type="ARBA" id="ARBA00023242"/>
    </source>
</evidence>
<name>A0ABR3T8H9_9PEZI</name>
<keyword evidence="4" id="KW-0539">Nucleus</keyword>
<evidence type="ECO:0000256" key="5">
    <source>
        <dbReference type="SAM" id="MobiDB-lite"/>
    </source>
</evidence>
<sequence length="654" mass="72899">MAGTPQKRASPSRKRPAPDDDDDVEPMLDVQATPVKDPRSSPGSSELSSPKSIASADESPLPQRSVPGVNGSSAPNNPDAATANPTAAATTNSLAAGASTAKRRKFTPQEKEQQRIEKEQQRLEKEAKAKAREEKKQEEQRQKEETKKAREEVKKAKEEELKKKNEEKEAKKREREAEKQKKAEEEEKKKKAQPKLNKWFTMNTGNTEPARSRQSVSAEPSEVIPSPSKPTSPQKKAQASDYEQTFLPYQKKAHEVLAPETQYWADRSATDREAAVAKLDEDATSGSENAKKQVLELLEKRDINTLLNIPLAEQGKRGLKFPRVRDIVGRLQGSSDQPVDLTEESSERNMRELLETLKTVPMKYIHFTEDVRPPYCGTFTKVQSYQESRKMAINPFSKSLPEANYDYDSEYEWEDAEEGEDLDADDEDDLESEGAEDLEDFLEDDDDDVAHNKRRLITGDLEPVCSGLCWEDNKGVLRKPDGLADANMTFSEYKMGTLLEPQPTTIDPFSTAYWEPESQPALTAAAKDPFGRMHPPRLPLHARPENGASLGGAKLSSAKAINGTAGAPKPPKRTIPEDLMVEFKAAIKDSDLTKIALIEALKKQYVSDNVPPAHQLTRLRFPKIPKDAIANTLPLVAKRVGPSANEKRWILLDT</sequence>
<evidence type="ECO:0000313" key="9">
    <source>
        <dbReference type="Proteomes" id="UP001521116"/>
    </source>
</evidence>
<gene>
    <name evidence="8" type="ORF">SLS56_001543</name>
</gene>
<feature type="compositionally biased region" description="Low complexity" evidence="5">
    <location>
        <begin position="40"/>
        <end position="52"/>
    </location>
</feature>
<evidence type="ECO:0008006" key="10">
    <source>
        <dbReference type="Google" id="ProtNLM"/>
    </source>
</evidence>
<evidence type="ECO:0000256" key="1">
    <source>
        <dbReference type="ARBA" id="ARBA00004123"/>
    </source>
</evidence>
<dbReference type="InterPro" id="IPR048800">
    <property type="entry name" value="Cac1-like_C"/>
</dbReference>
<evidence type="ECO:0000256" key="3">
    <source>
        <dbReference type="ARBA" id="ARBA00023204"/>
    </source>
</evidence>
<dbReference type="InterPro" id="IPR022043">
    <property type="entry name" value="CAF1A_DD"/>
</dbReference>
<evidence type="ECO:0000259" key="6">
    <source>
        <dbReference type="Pfam" id="PF12253"/>
    </source>
</evidence>
<evidence type="ECO:0000313" key="8">
    <source>
        <dbReference type="EMBL" id="KAL1635848.1"/>
    </source>
</evidence>
<keyword evidence="2" id="KW-0227">DNA damage</keyword>
<feature type="domain" description="Chromatin assembly factor 1 subunit Cac1-like C-terminal" evidence="7">
    <location>
        <begin position="619"/>
        <end position="650"/>
    </location>
</feature>
<dbReference type="Pfam" id="PF12253">
    <property type="entry name" value="CAF1A_dimeriz"/>
    <property type="match status" value="1"/>
</dbReference>
<feature type="compositionally biased region" description="Polar residues" evidence="5">
    <location>
        <begin position="200"/>
        <end position="218"/>
    </location>
</feature>
<feature type="compositionally biased region" description="Low complexity" evidence="5">
    <location>
        <begin position="225"/>
        <end position="236"/>
    </location>
</feature>
<evidence type="ECO:0000256" key="2">
    <source>
        <dbReference type="ARBA" id="ARBA00022763"/>
    </source>
</evidence>
<proteinExistence type="predicted"/>
<keyword evidence="9" id="KW-1185">Reference proteome</keyword>
<comment type="subcellular location">
    <subcellularLocation>
        <location evidence="1">Nucleus</location>
    </subcellularLocation>
</comment>
<protein>
    <recommendedName>
        <fullName evidence="10">Chromatin assembly factor 1 subunit A</fullName>
    </recommendedName>
</protein>
<reference evidence="8 9" key="1">
    <citation type="submission" date="2024-02" db="EMBL/GenBank/DDBJ databases">
        <title>De novo assembly and annotation of 12 fungi associated with fruit tree decline syndrome in Ontario, Canada.</title>
        <authorList>
            <person name="Sulman M."/>
            <person name="Ellouze W."/>
            <person name="Ilyukhin E."/>
        </authorList>
    </citation>
    <scope>NUCLEOTIDE SEQUENCE [LARGE SCALE GENOMIC DNA]</scope>
    <source>
        <strain evidence="8 9">M1-105</strain>
    </source>
</reference>
<feature type="compositionally biased region" description="Low complexity" evidence="5">
    <location>
        <begin position="72"/>
        <end position="100"/>
    </location>
</feature>
<comment type="caution">
    <text evidence="8">The sequence shown here is derived from an EMBL/GenBank/DDBJ whole genome shotgun (WGS) entry which is preliminary data.</text>
</comment>